<dbReference type="InterPro" id="IPR008922">
    <property type="entry name" value="Di-copper_centre_dom_sf"/>
</dbReference>
<keyword evidence="6" id="KW-1185">Reference proteome</keyword>
<keyword evidence="1" id="KW-0479">Metal-binding</keyword>
<comment type="caution">
    <text evidence="5">The sequence shown here is derived from an EMBL/GenBank/DDBJ whole genome shotgun (WGS) entry which is preliminary data.</text>
</comment>
<gene>
    <name evidence="5" type="ORF">AYI70_g4228</name>
</gene>
<dbReference type="PANTHER" id="PTHR11474">
    <property type="entry name" value="TYROSINASE FAMILY MEMBER"/>
    <property type="match status" value="1"/>
</dbReference>
<sequence length="439" mass="49782">MNWSFIILYVLSLANFTACMYIRRQQSCSSISIRKEVRELSDSEWQEVVKAVNIMDKYGWFHWFAFTHVHFFNEIHLFPEFLPWHRRFIQEFESVAQHYCPTFALPYFDPTLDFADPEKSALFTSKYMGGDGGPKSQCVNDGPQANWQMTYPNNHCLKREFTFTDDPSNSIFWISPEVLLSGMQTSTDYRTFQTTIELGIHAIIHTTIGGDMVEMYSPNDFFFFLHHANIDRLWSEWQNLDSSYLLQYINDPGKPPVSLSDTLTGFPDLVGDLMVLGQNQNCFAYSAQQSISSKRSSSDSSITNTSITKALSPNSLKKYFPKLDPNNPNSFPIKLPKPLKDNSEFISSLTPSTANLQPIQPISGFSNSTDSPVANSISPSTLAIISTTPDELSMPYPARLPDSFISMHGISIDKYNALYSQMTGLIDTLNDQGYVSPYI</sequence>
<proteinExistence type="predicted"/>
<feature type="chain" id="PRO_5012367758" evidence="3">
    <location>
        <begin position="20"/>
        <end position="439"/>
    </location>
</feature>
<organism evidence="5 6">
    <name type="scientific">Smittium culicis</name>
    <dbReference type="NCBI Taxonomy" id="133412"/>
    <lineage>
        <taxon>Eukaryota</taxon>
        <taxon>Fungi</taxon>
        <taxon>Fungi incertae sedis</taxon>
        <taxon>Zoopagomycota</taxon>
        <taxon>Kickxellomycotina</taxon>
        <taxon>Harpellomycetes</taxon>
        <taxon>Harpellales</taxon>
        <taxon>Legeriomycetaceae</taxon>
        <taxon>Smittium</taxon>
    </lineage>
</organism>
<evidence type="ECO:0000256" key="3">
    <source>
        <dbReference type="SAM" id="SignalP"/>
    </source>
</evidence>
<dbReference type="PRINTS" id="PR00092">
    <property type="entry name" value="TYROSINASE"/>
</dbReference>
<dbReference type="SUPFAM" id="SSF48056">
    <property type="entry name" value="Di-copper centre-containing domain"/>
    <property type="match status" value="1"/>
</dbReference>
<evidence type="ECO:0000256" key="2">
    <source>
        <dbReference type="ARBA" id="ARBA00023008"/>
    </source>
</evidence>
<evidence type="ECO:0000313" key="6">
    <source>
        <dbReference type="Proteomes" id="UP000187283"/>
    </source>
</evidence>
<evidence type="ECO:0000313" key="5">
    <source>
        <dbReference type="EMBL" id="OMJ20254.1"/>
    </source>
</evidence>
<feature type="signal peptide" evidence="3">
    <location>
        <begin position="1"/>
        <end position="19"/>
    </location>
</feature>
<keyword evidence="3" id="KW-0732">Signal</keyword>
<dbReference type="OrthoDB" id="6132182at2759"/>
<dbReference type="InterPro" id="IPR050316">
    <property type="entry name" value="Tyrosinase/Hemocyanin"/>
</dbReference>
<reference evidence="5 6" key="1">
    <citation type="submission" date="2017-01" db="EMBL/GenBank/DDBJ databases">
        <authorList>
            <person name="Mah S.A."/>
            <person name="Swanson W.J."/>
            <person name="Moy G.W."/>
            <person name="Vacquier V.D."/>
        </authorList>
    </citation>
    <scope>NUCLEOTIDE SEQUENCE [LARGE SCALE GENOMIC DNA]</scope>
    <source>
        <strain evidence="5 6">GSMNP</strain>
    </source>
</reference>
<dbReference type="EMBL" id="LSSN01001289">
    <property type="protein sequence ID" value="OMJ20254.1"/>
    <property type="molecule type" value="Genomic_DNA"/>
</dbReference>
<dbReference type="AlphaFoldDB" id="A0A1R1Y0C8"/>
<dbReference type="STRING" id="133412.A0A1R1Y0C8"/>
<name>A0A1R1Y0C8_9FUNG</name>
<feature type="domain" description="Tyrosinase copper-binding" evidence="4">
    <location>
        <begin position="62"/>
        <end position="239"/>
    </location>
</feature>
<dbReference type="GO" id="GO:0046872">
    <property type="term" value="F:metal ion binding"/>
    <property type="evidence" value="ECO:0007669"/>
    <property type="project" value="UniProtKB-KW"/>
</dbReference>
<keyword evidence="2" id="KW-0186">Copper</keyword>
<dbReference type="InterPro" id="IPR002227">
    <property type="entry name" value="Tyrosinase_Cu-bd"/>
</dbReference>
<evidence type="ECO:0000256" key="1">
    <source>
        <dbReference type="ARBA" id="ARBA00022723"/>
    </source>
</evidence>
<dbReference type="Pfam" id="PF00264">
    <property type="entry name" value="Tyrosinase"/>
    <property type="match status" value="1"/>
</dbReference>
<dbReference type="GO" id="GO:0016491">
    <property type="term" value="F:oxidoreductase activity"/>
    <property type="evidence" value="ECO:0007669"/>
    <property type="project" value="InterPro"/>
</dbReference>
<evidence type="ECO:0000259" key="4">
    <source>
        <dbReference type="Pfam" id="PF00264"/>
    </source>
</evidence>
<protein>
    <submittedName>
        <fullName evidence="5">Tyrosinase</fullName>
    </submittedName>
</protein>
<dbReference type="PANTHER" id="PTHR11474:SF126">
    <property type="entry name" value="TYROSINASE-LIKE PROTEIN TYR-1-RELATED"/>
    <property type="match status" value="1"/>
</dbReference>
<dbReference type="Proteomes" id="UP000187283">
    <property type="component" value="Unassembled WGS sequence"/>
</dbReference>
<dbReference type="Gene3D" id="1.10.1280.10">
    <property type="entry name" value="Di-copper center containing domain from catechol oxidase"/>
    <property type="match status" value="1"/>
</dbReference>
<accession>A0A1R1Y0C8</accession>